<dbReference type="Proteomes" id="UP000887580">
    <property type="component" value="Unplaced"/>
</dbReference>
<evidence type="ECO:0000313" key="1">
    <source>
        <dbReference type="Proteomes" id="UP000887580"/>
    </source>
</evidence>
<name>A0AC35F443_9BILA</name>
<proteinExistence type="predicted"/>
<protein>
    <submittedName>
        <fullName evidence="2">Polysaccharide biosynthesis domain-containing protein</fullName>
    </submittedName>
</protein>
<evidence type="ECO:0000313" key="2">
    <source>
        <dbReference type="WBParaSite" id="PS1159_v2.g12987.t1"/>
    </source>
</evidence>
<accession>A0AC35F443</accession>
<sequence length="161" mass="18394">MADLATQLHDDPEKYINDPNVEIAWAMKAAERAGVHMNILLSVDTNKLKLTKDQAEIYEKFRELFPNLNAEKVTEEELKGDNKAIWAEFCECFNFIEDYNLGSIMRIDASGVYNSENTVLVPKIIFLAIEGARNIEGINEKFKPQYLEEYKKTQDGTGQVL</sequence>
<dbReference type="WBParaSite" id="PS1159_v2.g12987.t1">
    <property type="protein sequence ID" value="PS1159_v2.g12987.t1"/>
    <property type="gene ID" value="PS1159_v2.g12987"/>
</dbReference>
<reference evidence="2" key="1">
    <citation type="submission" date="2022-11" db="UniProtKB">
        <authorList>
            <consortium name="WormBaseParasite"/>
        </authorList>
    </citation>
    <scope>IDENTIFICATION</scope>
</reference>
<organism evidence="1 2">
    <name type="scientific">Panagrolaimus sp. PS1159</name>
    <dbReference type="NCBI Taxonomy" id="55785"/>
    <lineage>
        <taxon>Eukaryota</taxon>
        <taxon>Metazoa</taxon>
        <taxon>Ecdysozoa</taxon>
        <taxon>Nematoda</taxon>
        <taxon>Chromadorea</taxon>
        <taxon>Rhabditida</taxon>
        <taxon>Tylenchina</taxon>
        <taxon>Panagrolaimomorpha</taxon>
        <taxon>Panagrolaimoidea</taxon>
        <taxon>Panagrolaimidae</taxon>
        <taxon>Panagrolaimus</taxon>
    </lineage>
</organism>